<comment type="caution">
    <text evidence="1">The sequence shown here is derived from an EMBL/GenBank/DDBJ whole genome shotgun (WGS) entry which is preliminary data.</text>
</comment>
<name>A0ABX1ABD3_9ACTN</name>
<gene>
    <name evidence="1" type="ORF">HCJ93_28010</name>
</gene>
<organism evidence="1 2">
    <name type="scientific">Streptomyces composti</name>
    <dbReference type="NCBI Taxonomy" id="2720025"/>
    <lineage>
        <taxon>Bacteria</taxon>
        <taxon>Bacillati</taxon>
        <taxon>Actinomycetota</taxon>
        <taxon>Actinomycetes</taxon>
        <taxon>Kitasatosporales</taxon>
        <taxon>Streptomycetaceae</taxon>
        <taxon>Streptomyces</taxon>
    </lineage>
</organism>
<dbReference type="EMBL" id="JAATEM010000047">
    <property type="protein sequence ID" value="NJP53809.1"/>
    <property type="molecule type" value="Genomic_DNA"/>
</dbReference>
<protein>
    <submittedName>
        <fullName evidence="1">Uncharacterized protein</fullName>
    </submittedName>
</protein>
<evidence type="ECO:0000313" key="1">
    <source>
        <dbReference type="EMBL" id="NJP53809.1"/>
    </source>
</evidence>
<dbReference type="Proteomes" id="UP000730591">
    <property type="component" value="Unassembled WGS sequence"/>
</dbReference>
<accession>A0ABX1ABD3</accession>
<sequence length="138" mass="15478">MTDTEPSDIDVLVAFSPEEYALIREHAAELHIPIAAYVRQAAARQARDGQLKRQLLREAAQKQDPAADVVTGLLIDDVRDRDPATLTQAEKEARMREAARECGIEYTPEVRDLGNALWAKIEAFQNDTSTRPANRKHD</sequence>
<dbReference type="RefSeq" id="WP_167998629.1">
    <property type="nucleotide sequence ID" value="NZ_JAATEM010000047.1"/>
</dbReference>
<evidence type="ECO:0000313" key="2">
    <source>
        <dbReference type="Proteomes" id="UP000730591"/>
    </source>
</evidence>
<proteinExistence type="predicted"/>
<reference evidence="1 2" key="1">
    <citation type="submission" date="2020-03" db="EMBL/GenBank/DDBJ databases">
        <title>WGS of actinomycetes isolated from Thailand.</title>
        <authorList>
            <person name="Thawai C."/>
        </authorList>
    </citation>
    <scope>NUCLEOTIDE SEQUENCE [LARGE SCALE GENOMIC DNA]</scope>
    <source>
        <strain evidence="1 2">SBST2-5</strain>
    </source>
</reference>
<keyword evidence="2" id="KW-1185">Reference proteome</keyword>